<organism evidence="5 6">
    <name type="scientific">Madurella mycetomatis</name>
    <dbReference type="NCBI Taxonomy" id="100816"/>
    <lineage>
        <taxon>Eukaryota</taxon>
        <taxon>Fungi</taxon>
        <taxon>Dikarya</taxon>
        <taxon>Ascomycota</taxon>
        <taxon>Pezizomycotina</taxon>
        <taxon>Sordariomycetes</taxon>
        <taxon>Sordariomycetidae</taxon>
        <taxon>Sordariales</taxon>
        <taxon>Sordariales incertae sedis</taxon>
        <taxon>Madurella</taxon>
    </lineage>
</organism>
<dbReference type="Proteomes" id="UP000078237">
    <property type="component" value="Unassembled WGS sequence"/>
</dbReference>
<dbReference type="GO" id="GO:0044550">
    <property type="term" value="P:secondary metabolite biosynthetic process"/>
    <property type="evidence" value="ECO:0007669"/>
    <property type="project" value="TreeGrafter"/>
</dbReference>
<dbReference type="STRING" id="100816.A0A175VQN1"/>
<protein>
    <submittedName>
        <fullName evidence="5">Nonribosomal peptide synthetase 14</fullName>
    </submittedName>
</protein>
<dbReference type="GO" id="GO:0006633">
    <property type="term" value="P:fatty acid biosynthetic process"/>
    <property type="evidence" value="ECO:0007669"/>
    <property type="project" value="TreeGrafter"/>
</dbReference>
<dbReference type="Pfam" id="PF00109">
    <property type="entry name" value="ketoacyl-synt"/>
    <property type="match status" value="1"/>
</dbReference>
<dbReference type="InterPro" id="IPR050091">
    <property type="entry name" value="PKS_NRPS_Biosynth_Enz"/>
</dbReference>
<feature type="region of interest" description="Disordered" evidence="3">
    <location>
        <begin position="48"/>
        <end position="68"/>
    </location>
</feature>
<evidence type="ECO:0000313" key="5">
    <source>
        <dbReference type="EMBL" id="KXX73461.1"/>
    </source>
</evidence>
<feature type="region of interest" description="Disordered" evidence="3">
    <location>
        <begin position="115"/>
        <end position="143"/>
    </location>
</feature>
<proteinExistence type="predicted"/>
<dbReference type="PANTHER" id="PTHR43775:SF28">
    <property type="entry name" value="SYNTHASE, PUTATIVE-RELATED"/>
    <property type="match status" value="1"/>
</dbReference>
<dbReference type="AlphaFoldDB" id="A0A175VQN1"/>
<evidence type="ECO:0000256" key="2">
    <source>
        <dbReference type="ARBA" id="ARBA00022553"/>
    </source>
</evidence>
<evidence type="ECO:0000256" key="1">
    <source>
        <dbReference type="ARBA" id="ARBA00022450"/>
    </source>
</evidence>
<evidence type="ECO:0000259" key="4">
    <source>
        <dbReference type="SMART" id="SM00825"/>
    </source>
</evidence>
<dbReference type="EMBL" id="LCTW02000471">
    <property type="protein sequence ID" value="KXX73461.1"/>
    <property type="molecule type" value="Genomic_DNA"/>
</dbReference>
<dbReference type="InterPro" id="IPR020841">
    <property type="entry name" value="PKS_Beta-ketoAc_synthase_dom"/>
</dbReference>
<evidence type="ECO:0000313" key="6">
    <source>
        <dbReference type="Proteomes" id="UP000078237"/>
    </source>
</evidence>
<dbReference type="GO" id="GO:0004312">
    <property type="term" value="F:fatty acid synthase activity"/>
    <property type="evidence" value="ECO:0007669"/>
    <property type="project" value="TreeGrafter"/>
</dbReference>
<dbReference type="PANTHER" id="PTHR43775">
    <property type="entry name" value="FATTY ACID SYNTHASE"/>
    <property type="match status" value="1"/>
</dbReference>
<sequence length="263" mass="28406">MAEVASPEFSIHMDTTKSYINEEGHSPISAPDTRHAWAEGSNTPSLCMTTETGSGSTGGGGGSTSSKPPVPVAVCGMAMRLPGGISTGDAFWDFLVSKGDACARIPAARYATHGPRGNQVVPSSGAAAAAGNGEKKAAEGEDERDWRTHSYMLNHVDLAAFDASLFSMTRAELDIVDPQQRLLLKVTRECFENAGETGWRGKDVGVYIGSFGEDWNDIQYHGLYDMNLYRLVGSSDFVLANSKKDDPQPVWIERQEEEIKRVI</sequence>
<dbReference type="OrthoDB" id="329835at2759"/>
<reference evidence="5 6" key="1">
    <citation type="journal article" date="2016" name="Genome Announc.">
        <title>Genome Sequence of Madurella mycetomatis mm55, Isolated from a Human Mycetoma Case in Sudan.</title>
        <authorList>
            <person name="Smit S."/>
            <person name="Derks M.F."/>
            <person name="Bervoets S."/>
            <person name="Fahal A."/>
            <person name="van Leeuwen W."/>
            <person name="van Belkum A."/>
            <person name="van de Sande W.W."/>
        </authorList>
    </citation>
    <scope>NUCLEOTIDE SEQUENCE [LARGE SCALE GENOMIC DNA]</scope>
    <source>
        <strain evidence="6">mm55</strain>
    </source>
</reference>
<keyword evidence="6" id="KW-1185">Reference proteome</keyword>
<evidence type="ECO:0000256" key="3">
    <source>
        <dbReference type="SAM" id="MobiDB-lite"/>
    </source>
</evidence>
<dbReference type="SUPFAM" id="SSF53901">
    <property type="entry name" value="Thiolase-like"/>
    <property type="match status" value="1"/>
</dbReference>
<dbReference type="Gene3D" id="3.40.47.10">
    <property type="match status" value="1"/>
</dbReference>
<feature type="domain" description="Ketosynthase family 3 (KS3)" evidence="4">
    <location>
        <begin position="72"/>
        <end position="262"/>
    </location>
</feature>
<keyword evidence="1" id="KW-0596">Phosphopantetheine</keyword>
<keyword evidence="2" id="KW-0597">Phosphoprotein</keyword>
<name>A0A175VQN1_9PEZI</name>
<comment type="caution">
    <text evidence="5">The sequence shown here is derived from an EMBL/GenBank/DDBJ whole genome shotgun (WGS) entry which is preliminary data.</text>
</comment>
<dbReference type="SMART" id="SM00825">
    <property type="entry name" value="PKS_KS"/>
    <property type="match status" value="1"/>
</dbReference>
<feature type="compositionally biased region" description="Basic and acidic residues" evidence="3">
    <location>
        <begin position="133"/>
        <end position="143"/>
    </location>
</feature>
<dbReference type="VEuPathDB" id="FungiDB:MMYC01_210016"/>
<accession>A0A175VQN1</accession>
<dbReference type="InterPro" id="IPR016039">
    <property type="entry name" value="Thiolase-like"/>
</dbReference>
<dbReference type="InterPro" id="IPR014030">
    <property type="entry name" value="Ketoacyl_synth_N"/>
</dbReference>
<gene>
    <name evidence="5" type="ORF">MMYC01_210016</name>
</gene>